<dbReference type="EMBL" id="MN739062">
    <property type="protein sequence ID" value="QHS86816.1"/>
    <property type="molecule type" value="Genomic_DNA"/>
</dbReference>
<sequence length="442" mass="50153">MESIYFSKENFKRIYKILYANFKKNYHFSIKHRPKYKQKIIDIMKFVYSNRDSYNIPDNLSDENKSVYLTQKLINIVIFYESQNHSPVEDIDNSSSSLPTNQLTSLRPKMSNKNTNGTIENNLNALLESRKSNTPKMPEIDFTLGNSEFNNVSIQDKYSEITKQRETDYDNFSGPLQGEPEMKTGGKNVFEHMNMTPDNVDLDDVLGDYQLLDNAEENSVPVLQSHYLSDENTNIVEPLSSGMVATNIDDIGTNIIKTPKKEANQLSYIKFQTVIIDCLTKDSSGSRVIEFKDTTSANELGAARVHTNGGALIRDGWSNVESVEIKRVIIKESDAVVGGLKRPFLLVTSDTLPSNITASEQLPGNVMAFLYHDSDSSSECQHYINKDKHIQIFEKSTEAFMNRISLDIETENGIWDSNHQSFNDKCKLIITLGIRVANKFDN</sequence>
<reference evidence="2" key="1">
    <citation type="journal article" date="2020" name="Nature">
        <title>Giant virus diversity and host interactions through global metagenomics.</title>
        <authorList>
            <person name="Schulz F."/>
            <person name="Roux S."/>
            <person name="Paez-Espino D."/>
            <person name="Jungbluth S."/>
            <person name="Walsh D.A."/>
            <person name="Denef V.J."/>
            <person name="McMahon K.D."/>
            <person name="Konstantinidis K.T."/>
            <person name="Eloe-Fadrosh E.A."/>
            <person name="Kyrpides N.C."/>
            <person name="Woyke T."/>
        </authorList>
    </citation>
    <scope>NUCLEOTIDE SEQUENCE</scope>
    <source>
        <strain evidence="2">GVMAG-M-3300009422-16</strain>
    </source>
</reference>
<dbReference type="AlphaFoldDB" id="A0A6C0B431"/>
<protein>
    <submittedName>
        <fullName evidence="2">Uncharacterized protein</fullName>
    </submittedName>
</protein>
<accession>A0A6C0B431</accession>
<evidence type="ECO:0000313" key="2">
    <source>
        <dbReference type="EMBL" id="QHS86816.1"/>
    </source>
</evidence>
<name>A0A6C0B431_9ZZZZ</name>
<feature type="compositionally biased region" description="Polar residues" evidence="1">
    <location>
        <begin position="93"/>
        <end position="118"/>
    </location>
</feature>
<evidence type="ECO:0000256" key="1">
    <source>
        <dbReference type="SAM" id="MobiDB-lite"/>
    </source>
</evidence>
<organism evidence="2">
    <name type="scientific">viral metagenome</name>
    <dbReference type="NCBI Taxonomy" id="1070528"/>
    <lineage>
        <taxon>unclassified sequences</taxon>
        <taxon>metagenomes</taxon>
        <taxon>organismal metagenomes</taxon>
    </lineage>
</organism>
<feature type="region of interest" description="Disordered" evidence="1">
    <location>
        <begin position="89"/>
        <end position="118"/>
    </location>
</feature>
<proteinExistence type="predicted"/>